<feature type="compositionally biased region" description="Basic and acidic residues" evidence="1">
    <location>
        <begin position="1021"/>
        <end position="1030"/>
    </location>
</feature>
<protein>
    <submittedName>
        <fullName evidence="2">Uncharacterized protein</fullName>
    </submittedName>
</protein>
<reference evidence="2" key="1">
    <citation type="submission" date="2017-08" db="EMBL/GenBank/DDBJ databases">
        <authorList>
            <person name="Polle J.E."/>
            <person name="Barry K."/>
            <person name="Cushman J."/>
            <person name="Schmutz J."/>
            <person name="Tran D."/>
            <person name="Hathwaick L.T."/>
            <person name="Yim W.C."/>
            <person name="Jenkins J."/>
            <person name="Mckie-Krisberg Z.M."/>
            <person name="Prochnik S."/>
            <person name="Lindquist E."/>
            <person name="Dockter R.B."/>
            <person name="Adam C."/>
            <person name="Molina H."/>
            <person name="Bunkerborg J."/>
            <person name="Jin E."/>
            <person name="Buchheim M."/>
            <person name="Magnuson J."/>
        </authorList>
    </citation>
    <scope>NUCLEOTIDE SEQUENCE</scope>
    <source>
        <strain evidence="2">CCAP 19/18</strain>
    </source>
</reference>
<comment type="caution">
    <text evidence="2">The sequence shown here is derived from an EMBL/GenBank/DDBJ whole genome shotgun (WGS) entry which is preliminary data.</text>
</comment>
<gene>
    <name evidence="2" type="ORF">DUNSADRAFT_2392</name>
</gene>
<keyword evidence="3" id="KW-1185">Reference proteome</keyword>
<feature type="compositionally biased region" description="Low complexity" evidence="1">
    <location>
        <begin position="345"/>
        <end position="361"/>
    </location>
</feature>
<feature type="compositionally biased region" description="Polar residues" evidence="1">
    <location>
        <begin position="35"/>
        <end position="73"/>
    </location>
</feature>
<sequence>MGNSQSSSSLRRKAGSGKSGGRKEERSVGTKAAQRDSSPTNSSPAAGTHPQYPTANAIQQSPKAKPLQDTSTDGPAPLHFVPMLPQKQPPSLPQEQQQQKQQEQQQQQQQQQQRHLRASSSMHSRSSMTTGGSATTFASTDTFLLSDDQHSPGFDSSRLQTLHGRSSLLSPLAQSNMLRQPSAPLSPSGPQSQPSAPLSPCASQPQPSAPQSPSCLQSQPSVPLSPSGRHSQPLVTPSPSGRMHQGLNIDQHSPGGDSGLVNRGLSNGGQHSSSNSDSAKALEVCVDLLMPQQQQQQQQQSDRLHGSVDLLLAQQQQQQKQQQQESQVQKQQQQQQQQQHELQEQQQLQQQQGQGNAQQGLPCPHLSEPHIIHAPRLPKSLREKEAAAEQATAGTTAANGKDAEEVQALLESAASCQTGLGLSKRELRHSYSAPGDCNEAKSIILSLIYGRYIPKGKRLPQQAQDTGGQGHQDWSASARPPAQPTPRKPPSRTASVLGVGSPALAEQFALIWGGGGGKGKGSRRQSSRRSSRNASSFSVTPNSSFAFPSPESPKSPNSALLALQQRRARKEYKPSQLSRALVSSFRFSQQTTIPEKGIAAECLRALNTGRKTRHASMLLAALPALGGLDAELEAELSSLHKEHKEAVSGNDHKVAGSSSEYTLAGDGGNEHKVAGSSNEHRVAGSSNEHKVAGSSSHEGTRTVRPSTLELLREARLRAMEEDDDEATNERAEPGSDEHSPSGAKAPLTPGSTASCTRTSKVQRVPSHPTSPPGFGSPLSPSSCMVHGPPSPVLTSASARFAVGAVAGQSPPTTKRSLTDAQQPLFTSASGRFVAGAAAELSPPSKHGGLADAYPAGVADEVSEESGDAARAHSSSSSGRLPIIGGHTFSSSGAGRAQSINGQTFSNNINSGGALSGFGQVLSSSGTGRQPSSSGQIFSNRSVAGGALSSSSAVRPPGISDQTPSSSSFIRTSLQHSSHQRVKQSHSFGSSPTSSQGVGSTAKLHKAPSLPGKDSTSSVPRRSLERGHGREGVPSTSALIPGKSPGGRRGSISMGLLSQALINSCALNPDQPVCKLVPVDQLPSGKKSAYRSSNSMASQLQAMSTPRTSAQQRRSKGSHSEGHNVQDVVALGQESCVPGQASSLPGRVSSLQGRAMSLTECEEVTHAAFDMARP</sequence>
<feature type="compositionally biased region" description="Polar residues" evidence="1">
    <location>
        <begin position="264"/>
        <end position="278"/>
    </location>
</feature>
<feature type="compositionally biased region" description="Polar residues" evidence="1">
    <location>
        <begin position="157"/>
        <end position="179"/>
    </location>
</feature>
<feature type="compositionally biased region" description="Polar residues" evidence="1">
    <location>
        <begin position="984"/>
        <end position="998"/>
    </location>
</feature>
<evidence type="ECO:0000256" key="1">
    <source>
        <dbReference type="SAM" id="MobiDB-lite"/>
    </source>
</evidence>
<feature type="compositionally biased region" description="Basic and acidic residues" evidence="1">
    <location>
        <begin position="727"/>
        <end position="739"/>
    </location>
</feature>
<feature type="compositionally biased region" description="Polar residues" evidence="1">
    <location>
        <begin position="228"/>
        <end position="239"/>
    </location>
</feature>
<feature type="compositionally biased region" description="Low complexity" evidence="1">
    <location>
        <begin position="93"/>
        <end position="146"/>
    </location>
</feature>
<feature type="compositionally biased region" description="Low complexity" evidence="1">
    <location>
        <begin position="180"/>
        <end position="227"/>
    </location>
</feature>
<name>A0ABQ7GVQ8_DUNSA</name>
<feature type="compositionally biased region" description="Polar residues" evidence="1">
    <location>
        <begin position="533"/>
        <end position="558"/>
    </location>
</feature>
<proteinExistence type="predicted"/>
<feature type="region of interest" description="Disordered" evidence="1">
    <location>
        <begin position="1"/>
        <end position="279"/>
    </location>
</feature>
<feature type="compositionally biased region" description="Polar residues" evidence="1">
    <location>
        <begin position="959"/>
        <end position="976"/>
    </location>
</feature>
<evidence type="ECO:0000313" key="3">
    <source>
        <dbReference type="Proteomes" id="UP000815325"/>
    </source>
</evidence>
<feature type="compositionally biased region" description="Basic and acidic residues" evidence="1">
    <location>
        <begin position="668"/>
        <end position="691"/>
    </location>
</feature>
<feature type="region of interest" description="Disordered" evidence="1">
    <location>
        <begin position="515"/>
        <end position="558"/>
    </location>
</feature>
<feature type="compositionally biased region" description="Polar residues" evidence="1">
    <location>
        <begin position="887"/>
        <end position="896"/>
    </location>
</feature>
<feature type="compositionally biased region" description="Polar residues" evidence="1">
    <location>
        <begin position="749"/>
        <end position="761"/>
    </location>
</feature>
<organism evidence="2 3">
    <name type="scientific">Dunaliella salina</name>
    <name type="common">Green alga</name>
    <name type="synonym">Protococcus salinus</name>
    <dbReference type="NCBI Taxonomy" id="3046"/>
    <lineage>
        <taxon>Eukaryota</taxon>
        <taxon>Viridiplantae</taxon>
        <taxon>Chlorophyta</taxon>
        <taxon>core chlorophytes</taxon>
        <taxon>Chlorophyceae</taxon>
        <taxon>CS clade</taxon>
        <taxon>Chlamydomonadales</taxon>
        <taxon>Dunaliellaceae</taxon>
        <taxon>Dunaliella</taxon>
    </lineage>
</organism>
<feature type="compositionally biased region" description="Basic and acidic residues" evidence="1">
    <location>
        <begin position="643"/>
        <end position="654"/>
    </location>
</feature>
<feature type="region of interest" description="Disordered" evidence="1">
    <location>
        <begin position="719"/>
        <end position="786"/>
    </location>
</feature>
<feature type="region of interest" description="Disordered" evidence="1">
    <location>
        <begin position="1082"/>
        <end position="1122"/>
    </location>
</feature>
<feature type="compositionally biased region" description="Polar residues" evidence="1">
    <location>
        <begin position="1089"/>
        <end position="1111"/>
    </location>
</feature>
<dbReference type="Proteomes" id="UP000815325">
    <property type="component" value="Unassembled WGS sequence"/>
</dbReference>
<dbReference type="EMBL" id="MU069569">
    <property type="protein sequence ID" value="KAF5838696.1"/>
    <property type="molecule type" value="Genomic_DNA"/>
</dbReference>
<feature type="compositionally biased region" description="Basic residues" evidence="1">
    <location>
        <begin position="520"/>
        <end position="531"/>
    </location>
</feature>
<feature type="region of interest" description="Disordered" evidence="1">
    <location>
        <begin position="858"/>
        <end position="896"/>
    </location>
</feature>
<feature type="region of interest" description="Disordered" evidence="1">
    <location>
        <begin position="459"/>
        <end position="497"/>
    </location>
</feature>
<accession>A0ABQ7GVQ8</accession>
<feature type="region of interest" description="Disordered" evidence="1">
    <location>
        <begin position="345"/>
        <end position="369"/>
    </location>
</feature>
<feature type="region of interest" description="Disordered" evidence="1">
    <location>
        <begin position="946"/>
        <end position="1050"/>
    </location>
</feature>
<feature type="compositionally biased region" description="Low complexity" evidence="1">
    <location>
        <begin position="772"/>
        <end position="782"/>
    </location>
</feature>
<feature type="region of interest" description="Disordered" evidence="1">
    <location>
        <begin position="643"/>
        <end position="707"/>
    </location>
</feature>
<evidence type="ECO:0000313" key="2">
    <source>
        <dbReference type="EMBL" id="KAF5838696.1"/>
    </source>
</evidence>